<gene>
    <name evidence="2" type="ORF">C5167_043101</name>
</gene>
<dbReference type="AlphaFoldDB" id="A0A4Y7L5R1"/>
<name>A0A4Y7L5R1_PAPSO</name>
<sequence length="68" mass="7613">MTCNVSTATAPQLKLQLHPTNSWLEFLFQLKTLLKTLVHLFSAQQQHTSPPSIVINFPSESNPHSSEP</sequence>
<protein>
    <submittedName>
        <fullName evidence="2">Uncharacterized protein</fullName>
    </submittedName>
</protein>
<dbReference type="EMBL" id="CM010724">
    <property type="protein sequence ID" value="RZC80526.1"/>
    <property type="molecule type" value="Genomic_DNA"/>
</dbReference>
<organism evidence="2 3">
    <name type="scientific">Papaver somniferum</name>
    <name type="common">Opium poppy</name>
    <dbReference type="NCBI Taxonomy" id="3469"/>
    <lineage>
        <taxon>Eukaryota</taxon>
        <taxon>Viridiplantae</taxon>
        <taxon>Streptophyta</taxon>
        <taxon>Embryophyta</taxon>
        <taxon>Tracheophyta</taxon>
        <taxon>Spermatophyta</taxon>
        <taxon>Magnoliopsida</taxon>
        <taxon>Ranunculales</taxon>
        <taxon>Papaveraceae</taxon>
        <taxon>Papaveroideae</taxon>
        <taxon>Papaver</taxon>
    </lineage>
</organism>
<feature type="region of interest" description="Disordered" evidence="1">
    <location>
        <begin position="45"/>
        <end position="68"/>
    </location>
</feature>
<evidence type="ECO:0000256" key="1">
    <source>
        <dbReference type="SAM" id="MobiDB-lite"/>
    </source>
</evidence>
<accession>A0A4Y7L5R1</accession>
<dbReference type="Gramene" id="RZC80526">
    <property type="protein sequence ID" value="RZC80526"/>
    <property type="gene ID" value="C5167_043101"/>
</dbReference>
<reference evidence="2 3" key="1">
    <citation type="journal article" date="2018" name="Science">
        <title>The opium poppy genome and morphinan production.</title>
        <authorList>
            <person name="Guo L."/>
            <person name="Winzer T."/>
            <person name="Yang X."/>
            <person name="Li Y."/>
            <person name="Ning Z."/>
            <person name="He Z."/>
            <person name="Teodor R."/>
            <person name="Lu Y."/>
            <person name="Bowser T.A."/>
            <person name="Graham I.A."/>
            <person name="Ye K."/>
        </authorList>
    </citation>
    <scope>NUCLEOTIDE SEQUENCE [LARGE SCALE GENOMIC DNA]</scope>
    <source>
        <strain evidence="3">cv. HN1</strain>
        <tissue evidence="2">Leaves</tissue>
    </source>
</reference>
<evidence type="ECO:0000313" key="3">
    <source>
        <dbReference type="Proteomes" id="UP000316621"/>
    </source>
</evidence>
<proteinExistence type="predicted"/>
<keyword evidence="3" id="KW-1185">Reference proteome</keyword>
<dbReference type="Proteomes" id="UP000316621">
    <property type="component" value="Chromosome 10"/>
</dbReference>
<evidence type="ECO:0000313" key="2">
    <source>
        <dbReference type="EMBL" id="RZC80526.1"/>
    </source>
</evidence>
<feature type="compositionally biased region" description="Polar residues" evidence="1">
    <location>
        <begin position="58"/>
        <end position="68"/>
    </location>
</feature>